<dbReference type="AlphaFoldDB" id="A0A891ZUR9"/>
<evidence type="ECO:0000256" key="7">
    <source>
        <dbReference type="SAM" id="MobiDB-lite"/>
    </source>
</evidence>
<keyword evidence="4" id="KW-0804">Transcription</keyword>
<dbReference type="EMBL" id="MW375855">
    <property type="protein sequence ID" value="QRN75488.1"/>
    <property type="molecule type" value="mRNA"/>
</dbReference>
<feature type="domain" description="AP2/ERF" evidence="8">
    <location>
        <begin position="316"/>
        <end position="373"/>
    </location>
</feature>
<evidence type="ECO:0000256" key="3">
    <source>
        <dbReference type="ARBA" id="ARBA00023125"/>
    </source>
</evidence>
<dbReference type="PRINTS" id="PR00367">
    <property type="entry name" value="ETHRSPELEMNT"/>
</dbReference>
<comment type="subcellular location">
    <subcellularLocation>
        <location evidence="1">Nucleus</location>
    </subcellularLocation>
</comment>
<dbReference type="PROSITE" id="PS51032">
    <property type="entry name" value="AP2_ERF"/>
    <property type="match status" value="2"/>
</dbReference>
<evidence type="ECO:0000256" key="2">
    <source>
        <dbReference type="ARBA" id="ARBA00023015"/>
    </source>
</evidence>
<evidence type="ECO:0000256" key="5">
    <source>
        <dbReference type="ARBA" id="ARBA00023242"/>
    </source>
</evidence>
<feature type="compositionally biased region" description="Low complexity" evidence="7">
    <location>
        <begin position="111"/>
        <end position="128"/>
    </location>
</feature>
<dbReference type="Gene3D" id="3.30.730.10">
    <property type="entry name" value="AP2/ERF domain"/>
    <property type="match status" value="2"/>
</dbReference>
<dbReference type="PANTHER" id="PTHR32467">
    <property type="entry name" value="AP2-LIKE ETHYLENE-RESPONSIVE TRANSCRIPTION FACTOR"/>
    <property type="match status" value="1"/>
</dbReference>
<proteinExistence type="evidence at transcript level"/>
<dbReference type="PANTHER" id="PTHR32467:SF118">
    <property type="entry name" value="ETHYLENE-RESPONSIVE TRANSCRIPTION FACTOR RAP2-7"/>
    <property type="match status" value="1"/>
</dbReference>
<dbReference type="FunFam" id="3.30.730.10:FF:000004">
    <property type="entry name" value="AP2-like ethylene-responsive transcription factor"/>
    <property type="match status" value="1"/>
</dbReference>
<reference evidence="9" key="1">
    <citation type="journal article" date="2021" name="Mol. Biol. Evol.">
        <title>The evolution of euAPETALA2 genes in vascular plants: from plesiomorphic roles in sporangia to acquired functions in ovules and fruits.</title>
        <authorList>
            <person name="Zumajo-Cardona C."/>
            <person name="Pabon-Mora N."/>
            <person name="Ambrose B.A."/>
        </authorList>
    </citation>
    <scope>NUCLEOTIDE SEQUENCE</scope>
    <source>
        <strain evidence="9">A</strain>
    </source>
</reference>
<feature type="region of interest" description="Disordered" evidence="7">
    <location>
        <begin position="93"/>
        <end position="129"/>
    </location>
</feature>
<feature type="compositionally biased region" description="Basic and acidic residues" evidence="7">
    <location>
        <begin position="15"/>
        <end position="61"/>
    </location>
</feature>
<dbReference type="GO" id="GO:0003700">
    <property type="term" value="F:DNA-binding transcription factor activity"/>
    <property type="evidence" value="ECO:0007669"/>
    <property type="project" value="InterPro"/>
</dbReference>
<dbReference type="GO" id="GO:0003677">
    <property type="term" value="F:DNA binding"/>
    <property type="evidence" value="ECO:0007669"/>
    <property type="project" value="UniProtKB-KW"/>
</dbReference>
<dbReference type="GO" id="GO:0005634">
    <property type="term" value="C:nucleus"/>
    <property type="evidence" value="ECO:0007669"/>
    <property type="project" value="UniProtKB-SubCell"/>
</dbReference>
<protein>
    <submittedName>
        <fullName evidence="9">APETALA2</fullName>
    </submittedName>
</protein>
<dbReference type="InterPro" id="IPR001471">
    <property type="entry name" value="AP2/ERF_dom"/>
</dbReference>
<evidence type="ECO:0000256" key="1">
    <source>
        <dbReference type="ARBA" id="ARBA00004123"/>
    </source>
</evidence>
<dbReference type="CDD" id="cd00018">
    <property type="entry name" value="AP2"/>
    <property type="match status" value="2"/>
</dbReference>
<evidence type="ECO:0000313" key="9">
    <source>
        <dbReference type="EMBL" id="QRN75488.1"/>
    </source>
</evidence>
<keyword evidence="2" id="KW-0805">Transcription regulation</keyword>
<name>A0A891ZUR9_9MONI</name>
<feature type="domain" description="AP2/ERF" evidence="8">
    <location>
        <begin position="224"/>
        <end position="280"/>
    </location>
</feature>
<dbReference type="SUPFAM" id="SSF54171">
    <property type="entry name" value="DNA-binding domain"/>
    <property type="match status" value="2"/>
</dbReference>
<keyword evidence="5" id="KW-0539">Nucleus</keyword>
<evidence type="ECO:0000259" key="8">
    <source>
        <dbReference type="PROSITE" id="PS51032"/>
    </source>
</evidence>
<feature type="region of interest" description="Disordered" evidence="7">
    <location>
        <begin position="201"/>
        <end position="225"/>
    </location>
</feature>
<dbReference type="InterPro" id="IPR016177">
    <property type="entry name" value="DNA-bd_dom_sf"/>
</dbReference>
<feature type="region of interest" description="Disordered" evidence="7">
    <location>
        <begin position="1"/>
        <end position="61"/>
    </location>
</feature>
<organism evidence="9">
    <name type="scientific">Equisetum cf. giganteum CZ-2021</name>
    <dbReference type="NCBI Taxonomy" id="2811338"/>
    <lineage>
        <taxon>Eukaryota</taxon>
        <taxon>Viridiplantae</taxon>
        <taxon>Streptophyta</taxon>
        <taxon>Embryophyta</taxon>
        <taxon>Tracheophyta</taxon>
        <taxon>Polypodiopsida</taxon>
        <taxon>Equisetidae</taxon>
        <taxon>Equisetales</taxon>
        <taxon>Equisetaceae</taxon>
        <taxon>Equisetum</taxon>
    </lineage>
</organism>
<dbReference type="Pfam" id="PF00847">
    <property type="entry name" value="AP2"/>
    <property type="match status" value="2"/>
</dbReference>
<evidence type="ECO:0000256" key="6">
    <source>
        <dbReference type="ARBA" id="ARBA00037973"/>
    </source>
</evidence>
<comment type="similarity">
    <text evidence="6">Belongs to the AP2/ERF transcription factor family. AP2 subfamily.</text>
</comment>
<sequence length="644" mass="71385">MLDLNSSPHLEQPAEAEKEQLKEVKKELQEERRGREEEEKERERKKEKELKDSGVPVIKEEEERVPVVEEVLCNEESGTSVSVVVNAISPDCEASSHTNSTEQEKALDAHSSTTTATTTTTTSFTTTAEPKKGNLEISLVPLVQAPGSKEAEVSSVTRQFFPLGLPPPEEPFHNSFGSSNRGPIGEHQWFSQVGLGPPRPIVAPEIGQPAKKKSRRGPRSRSSQYRGVTFYRRTGRWESHIWDCGKQVYLGGFDTSHAAARAYDRAAIKFRGLDADINFSLGEYEEDIRQMNCLSKEEFVHILRRQSTGFSRGSSKFRGVTLHKCGRWEARMGQFLGKKYIYLGLFDSETEAARAYDKAAIRCNGKEAVTNFDPNIYEEELSREANPSSGFEPTLELSLAMPSEYEELAIGDVDKTHSFQASCSPVNYGEPEWRKGMLARSRVEEEENWQVDVGGGGTRQYFEGGACANGQSSPLFKHFPKRAFDNEGIPVFLSLKPDSGISGLNQQGQEFVGMGTAQPHSAASFGSGEREQHQLNQVSLKVFPSSTLWATKNATTASSGFSLQASLAGLFSPSDSLQHHRQQNNAVFTQMASNWASAQAFPPNALMWSPVLQIVHPIAEISHHGLQSKESFFDLDAPIKKEKC</sequence>
<dbReference type="SMART" id="SM00380">
    <property type="entry name" value="AP2"/>
    <property type="match status" value="2"/>
</dbReference>
<accession>A0A891ZUR9</accession>
<evidence type="ECO:0000256" key="4">
    <source>
        <dbReference type="ARBA" id="ARBA00023163"/>
    </source>
</evidence>
<keyword evidence="3" id="KW-0238">DNA-binding</keyword>
<feature type="compositionally biased region" description="Basic residues" evidence="7">
    <location>
        <begin position="210"/>
        <end position="219"/>
    </location>
</feature>
<dbReference type="InterPro" id="IPR036955">
    <property type="entry name" value="AP2/ERF_dom_sf"/>
</dbReference>